<feature type="transmembrane region" description="Helical" evidence="7">
    <location>
        <begin position="244"/>
        <end position="263"/>
    </location>
</feature>
<organism evidence="9 10">
    <name type="scientific">Byssochlamys spectabilis (strain No. 5 / NBRC 109023)</name>
    <name type="common">Paecilomyces variotii</name>
    <dbReference type="NCBI Taxonomy" id="1356009"/>
    <lineage>
        <taxon>Eukaryota</taxon>
        <taxon>Fungi</taxon>
        <taxon>Dikarya</taxon>
        <taxon>Ascomycota</taxon>
        <taxon>Pezizomycotina</taxon>
        <taxon>Eurotiomycetes</taxon>
        <taxon>Eurotiomycetidae</taxon>
        <taxon>Eurotiales</taxon>
        <taxon>Thermoascaceae</taxon>
        <taxon>Paecilomyces</taxon>
    </lineage>
</organism>
<dbReference type="InterPro" id="IPR011701">
    <property type="entry name" value="MFS"/>
</dbReference>
<feature type="transmembrane region" description="Helical" evidence="7">
    <location>
        <begin position="798"/>
        <end position="819"/>
    </location>
</feature>
<comment type="caution">
    <text evidence="9">The sequence shown here is derived from an EMBL/GenBank/DDBJ whole genome shotgun (WGS) entry which is preliminary data.</text>
</comment>
<dbReference type="Gene3D" id="1.20.1250.20">
    <property type="entry name" value="MFS general substrate transporter like domains"/>
    <property type="match status" value="2"/>
</dbReference>
<feature type="transmembrane region" description="Helical" evidence="7">
    <location>
        <begin position="1024"/>
        <end position="1045"/>
    </location>
</feature>
<dbReference type="EMBL" id="BAUL01000212">
    <property type="protein sequence ID" value="GAD97736.1"/>
    <property type="molecule type" value="Genomic_DNA"/>
</dbReference>
<gene>
    <name evidence="9" type="ORF">PVAR5_6416</name>
</gene>
<keyword evidence="10" id="KW-1185">Reference proteome</keyword>
<feature type="transmembrane region" description="Helical" evidence="7">
    <location>
        <begin position="831"/>
        <end position="853"/>
    </location>
</feature>
<feature type="transmembrane region" description="Helical" evidence="7">
    <location>
        <begin position="901"/>
        <end position="926"/>
    </location>
</feature>
<feature type="transmembrane region" description="Helical" evidence="7">
    <location>
        <begin position="480"/>
        <end position="502"/>
    </location>
</feature>
<dbReference type="HOGENOM" id="CLU_280453_0_0_1"/>
<dbReference type="Pfam" id="PF07690">
    <property type="entry name" value="MFS_1"/>
    <property type="match status" value="1"/>
</dbReference>
<dbReference type="eggNOG" id="KOG2533">
    <property type="taxonomic scope" value="Eukaryota"/>
</dbReference>
<evidence type="ECO:0000256" key="3">
    <source>
        <dbReference type="ARBA" id="ARBA00022692"/>
    </source>
</evidence>
<protein>
    <recommendedName>
        <fullName evidence="8">Major facilitator superfamily (MFS) profile domain-containing protein</fullName>
    </recommendedName>
</protein>
<dbReference type="PANTHER" id="PTHR43791">
    <property type="entry name" value="PERMEASE-RELATED"/>
    <property type="match status" value="1"/>
</dbReference>
<dbReference type="SUPFAM" id="SSF103473">
    <property type="entry name" value="MFS general substrate transporter"/>
    <property type="match status" value="1"/>
</dbReference>
<dbReference type="Proteomes" id="UP000018001">
    <property type="component" value="Unassembled WGS sequence"/>
</dbReference>
<dbReference type="CDD" id="cd17327">
    <property type="entry name" value="MFS_FEN2_like"/>
    <property type="match status" value="1"/>
</dbReference>
<evidence type="ECO:0000313" key="10">
    <source>
        <dbReference type="Proteomes" id="UP000018001"/>
    </source>
</evidence>
<feature type="transmembrane region" description="Helical" evidence="7">
    <location>
        <begin position="275"/>
        <end position="298"/>
    </location>
</feature>
<name>V5G6V6_BYSSN</name>
<dbReference type="GO" id="GO:0022857">
    <property type="term" value="F:transmembrane transporter activity"/>
    <property type="evidence" value="ECO:0007669"/>
    <property type="project" value="InterPro"/>
</dbReference>
<keyword evidence="2" id="KW-0813">Transport</keyword>
<keyword evidence="5 7" id="KW-0472">Membrane</keyword>
<feature type="transmembrane region" description="Helical" evidence="7">
    <location>
        <begin position="768"/>
        <end position="786"/>
    </location>
</feature>
<dbReference type="PROSITE" id="PS50850">
    <property type="entry name" value="MFS"/>
    <property type="match status" value="1"/>
</dbReference>
<evidence type="ECO:0000256" key="6">
    <source>
        <dbReference type="SAM" id="MobiDB-lite"/>
    </source>
</evidence>
<dbReference type="FunFam" id="1.20.1250.20:FF:000034">
    <property type="entry name" value="MFS general substrate transporter"/>
    <property type="match status" value="1"/>
</dbReference>
<feature type="compositionally biased region" description="Basic and acidic residues" evidence="6">
    <location>
        <begin position="630"/>
        <end position="644"/>
    </location>
</feature>
<sequence>MPVLPLPPRAVSAALRTVLNPITKRDDLCTPAQWSDIASFILSNYISHAGTVVSAPGQPTLVTIITIVLALFYPVSGVMRGLNSIVRHAATNSDPRQRAIQAGAACMVVRLPDWRPRNGEDIKGLTFVGQVEQTLSRKGKGTSLKEMRRPSEEVQELMECTKPISLGVQLQPPWLVEEHLHGLVKDSIKQVDADFTIHGVCHLPPGYGLVYVPHDAALEIAGSSSNGRDDQFQRFSENITASYSLSKALFAIIQTIYACITLYQSRGDQITRYGYASYGLTVLPYVIMSIINLTSAMVNPVYPALYMVESEIMDEARARGGVFEGTIGRLDTEDDSKDPKRTITFSGLVEEDKENSDESKETTQFLDCRISRFQDKESAESEEEEIRLQISSEPMREARISRSDYPWNFGHVSLPRRQPFISVSSCHNFRRTSSLSTKLDFDSPRLFRPFFHKVFLISTPRFHMIHSRNQWQRSTSSMSLIQCLGTLIGCLPIAVIGGLTHFHSAASTIAQRTWIMAWLAFGIAMGLYSGTSQAIATKKSARAITMSRVVNFIWHLVWSAPAIGGFVVDNGVLNQRGVPEIAVKFFVISDIARITLQISISGFSFIPTGLSDSLTIGSGLLRKMAESAEKREPALQTGEKDDKTTSPASDSIAEASFGINEKALLRKLDLRLLPPLTLLYLLSFLDRSNVGNARLEGMATDLKITGDQYLNGLTLYFVGYVLFEVPCNIILKKTTPRLWLPTLTLVWGIISTLLGVVQNYSGYLSSRFFLGVAESGLFPGVVFYLSMWYKRNEQHYRVALFFSAASLAGAFGGILAWGIAHMKGVGGYNGWRWIFILEGLLTVVVSSIAYFWVYNYPATAEFLSKEEREFIQFRLKNDNDAIRAEAFSWSAVLKAFKDPKVWLYGLAFHTMSLPLYTLSLFLPTIINELGYSAAEAQLLSVPPYAVAFVLTITVAILSERTRRRAPFIIGSSTLAIIGYIILLAQDRAGVSYLGTIFAAAGIYPATAIVLSWPANNVSGQTKRAIANAMQISIGNCGAVLGTQLYRTETSPRFFLGHGFALGYLAANTVVVSILWLVLHKENQKKEAERERRGLGVLLGDIGDAEGEFQGDEDPRWVFQT</sequence>
<feature type="region of interest" description="Disordered" evidence="6">
    <location>
        <begin position="630"/>
        <end position="649"/>
    </location>
</feature>
<proteinExistence type="predicted"/>
<comment type="subcellular location">
    <subcellularLocation>
        <location evidence="1">Membrane</location>
        <topology evidence="1">Multi-pass membrane protein</topology>
    </subcellularLocation>
</comment>
<evidence type="ECO:0000256" key="7">
    <source>
        <dbReference type="SAM" id="Phobius"/>
    </source>
</evidence>
<dbReference type="PANTHER" id="PTHR43791:SF22">
    <property type="entry name" value="TRANSPORTER, PUTATIVE (AFU_ORTHOLOGUE AFUA_6G11320)-RELATED"/>
    <property type="match status" value="1"/>
</dbReference>
<evidence type="ECO:0000256" key="4">
    <source>
        <dbReference type="ARBA" id="ARBA00022989"/>
    </source>
</evidence>
<dbReference type="FunFam" id="1.20.1250.20:FF:000068">
    <property type="entry name" value="MFS general substrate transporter"/>
    <property type="match status" value="1"/>
</dbReference>
<feature type="transmembrane region" description="Helical" evidence="7">
    <location>
        <begin position="965"/>
        <end position="984"/>
    </location>
</feature>
<keyword evidence="4 7" id="KW-1133">Transmembrane helix</keyword>
<feature type="transmembrane region" description="Helical" evidence="7">
    <location>
        <begin position="514"/>
        <end position="536"/>
    </location>
</feature>
<dbReference type="AlphaFoldDB" id="V5G6V6"/>
<dbReference type="OrthoDB" id="2962993at2759"/>
<feature type="transmembrane region" description="Helical" evidence="7">
    <location>
        <begin position="990"/>
        <end position="1012"/>
    </location>
</feature>
<keyword evidence="3 7" id="KW-0812">Transmembrane</keyword>
<evidence type="ECO:0000259" key="8">
    <source>
        <dbReference type="PROSITE" id="PS50850"/>
    </source>
</evidence>
<dbReference type="InParanoid" id="V5G6V6"/>
<accession>V5G6V6</accession>
<feature type="transmembrane region" description="Helical" evidence="7">
    <location>
        <begin position="738"/>
        <end position="756"/>
    </location>
</feature>
<dbReference type="InterPro" id="IPR036259">
    <property type="entry name" value="MFS_trans_sf"/>
</dbReference>
<feature type="transmembrane region" description="Helical" evidence="7">
    <location>
        <begin position="61"/>
        <end position="79"/>
    </location>
</feature>
<dbReference type="GO" id="GO:0016020">
    <property type="term" value="C:membrane"/>
    <property type="evidence" value="ECO:0007669"/>
    <property type="project" value="UniProtKB-SubCell"/>
</dbReference>
<evidence type="ECO:0000256" key="2">
    <source>
        <dbReference type="ARBA" id="ARBA00022448"/>
    </source>
</evidence>
<evidence type="ECO:0000256" key="5">
    <source>
        <dbReference type="ARBA" id="ARBA00023136"/>
    </source>
</evidence>
<feature type="transmembrane region" description="Helical" evidence="7">
    <location>
        <begin position="938"/>
        <end position="958"/>
    </location>
</feature>
<feature type="domain" description="Major facilitator superfamily (MFS) profile" evidence="8">
    <location>
        <begin position="672"/>
        <end position="1083"/>
    </location>
</feature>
<evidence type="ECO:0000313" key="9">
    <source>
        <dbReference type="EMBL" id="GAD97736.1"/>
    </source>
</evidence>
<feature type="transmembrane region" description="Helical" evidence="7">
    <location>
        <begin position="1057"/>
        <end position="1078"/>
    </location>
</feature>
<reference evidence="10" key="1">
    <citation type="journal article" date="2014" name="Genome Announc.">
        <title>Draft genome sequence of the formaldehyde-resistant fungus Byssochlamys spectabilis No. 5 (anamorph Paecilomyces variotii No. 5) (NBRC109023).</title>
        <authorList>
            <person name="Oka T."/>
            <person name="Ekino K."/>
            <person name="Fukuda K."/>
            <person name="Nomura Y."/>
        </authorList>
    </citation>
    <scope>NUCLEOTIDE SEQUENCE [LARGE SCALE GENOMIC DNA]</scope>
    <source>
        <strain evidence="10">No. 5 / NBRC 109023</strain>
    </source>
</reference>
<dbReference type="InterPro" id="IPR020846">
    <property type="entry name" value="MFS_dom"/>
</dbReference>
<evidence type="ECO:0000256" key="1">
    <source>
        <dbReference type="ARBA" id="ARBA00004141"/>
    </source>
</evidence>
<feature type="transmembrane region" description="Helical" evidence="7">
    <location>
        <begin position="713"/>
        <end position="731"/>
    </location>
</feature>